<gene>
    <name evidence="2" type="ORF">B0T25DRAFT_575808</name>
</gene>
<keyword evidence="3" id="KW-1185">Reference proteome</keyword>
<dbReference type="Proteomes" id="UP001275084">
    <property type="component" value="Unassembled WGS sequence"/>
</dbReference>
<organism evidence="2 3">
    <name type="scientific">Lasiosphaeria hispida</name>
    <dbReference type="NCBI Taxonomy" id="260671"/>
    <lineage>
        <taxon>Eukaryota</taxon>
        <taxon>Fungi</taxon>
        <taxon>Dikarya</taxon>
        <taxon>Ascomycota</taxon>
        <taxon>Pezizomycotina</taxon>
        <taxon>Sordariomycetes</taxon>
        <taxon>Sordariomycetidae</taxon>
        <taxon>Sordariales</taxon>
        <taxon>Lasiosphaeriaceae</taxon>
        <taxon>Lasiosphaeria</taxon>
    </lineage>
</organism>
<reference evidence="2" key="1">
    <citation type="journal article" date="2023" name="Mol. Phylogenet. Evol.">
        <title>Genome-scale phylogeny and comparative genomics of the fungal order Sordariales.</title>
        <authorList>
            <person name="Hensen N."/>
            <person name="Bonometti L."/>
            <person name="Westerberg I."/>
            <person name="Brannstrom I.O."/>
            <person name="Guillou S."/>
            <person name="Cros-Aarteil S."/>
            <person name="Calhoun S."/>
            <person name="Haridas S."/>
            <person name="Kuo A."/>
            <person name="Mondo S."/>
            <person name="Pangilinan J."/>
            <person name="Riley R."/>
            <person name="LaButti K."/>
            <person name="Andreopoulos B."/>
            <person name="Lipzen A."/>
            <person name="Chen C."/>
            <person name="Yan M."/>
            <person name="Daum C."/>
            <person name="Ng V."/>
            <person name="Clum A."/>
            <person name="Steindorff A."/>
            <person name="Ohm R.A."/>
            <person name="Martin F."/>
            <person name="Silar P."/>
            <person name="Natvig D.O."/>
            <person name="Lalanne C."/>
            <person name="Gautier V."/>
            <person name="Ament-Velasquez S.L."/>
            <person name="Kruys A."/>
            <person name="Hutchinson M.I."/>
            <person name="Powell A.J."/>
            <person name="Barry K."/>
            <person name="Miller A.N."/>
            <person name="Grigoriev I.V."/>
            <person name="Debuchy R."/>
            <person name="Gladieux P."/>
            <person name="Hiltunen Thoren M."/>
            <person name="Johannesson H."/>
        </authorList>
    </citation>
    <scope>NUCLEOTIDE SEQUENCE</scope>
    <source>
        <strain evidence="2">CBS 955.72</strain>
    </source>
</reference>
<dbReference type="AlphaFoldDB" id="A0AAJ0HUK6"/>
<feature type="region of interest" description="Disordered" evidence="1">
    <location>
        <begin position="1"/>
        <end position="29"/>
    </location>
</feature>
<comment type="caution">
    <text evidence="2">The sequence shown here is derived from an EMBL/GenBank/DDBJ whole genome shotgun (WGS) entry which is preliminary data.</text>
</comment>
<evidence type="ECO:0000313" key="3">
    <source>
        <dbReference type="Proteomes" id="UP001275084"/>
    </source>
</evidence>
<evidence type="ECO:0000256" key="1">
    <source>
        <dbReference type="SAM" id="MobiDB-lite"/>
    </source>
</evidence>
<sequence>MSFWDEDPLADLPEITPHPGRSGSQSSELSAALSSLPATPILQQNELDVFSNALRKYRPIHASDDTSSVLQAFVDNLSGQGLLRLQHEIYMLKDPRQLRQLCNFLVDAILKPVAASGCKQPAITPPPNQTWLKEECLRRDKNRCVVSGLIDTTAYEKMSPGECRGNKRTSTECVQILPFVLSKLNEKNATHTKNKAIIWLALHQYFLALENKIGADMMHQNK</sequence>
<reference evidence="2" key="2">
    <citation type="submission" date="2023-06" db="EMBL/GenBank/DDBJ databases">
        <authorList>
            <consortium name="Lawrence Berkeley National Laboratory"/>
            <person name="Haridas S."/>
            <person name="Hensen N."/>
            <person name="Bonometti L."/>
            <person name="Westerberg I."/>
            <person name="Brannstrom I.O."/>
            <person name="Guillou S."/>
            <person name="Cros-Aarteil S."/>
            <person name="Calhoun S."/>
            <person name="Kuo A."/>
            <person name="Mondo S."/>
            <person name="Pangilinan J."/>
            <person name="Riley R."/>
            <person name="Labutti K."/>
            <person name="Andreopoulos B."/>
            <person name="Lipzen A."/>
            <person name="Chen C."/>
            <person name="Yanf M."/>
            <person name="Daum C."/>
            <person name="Ng V."/>
            <person name="Clum A."/>
            <person name="Steindorff A."/>
            <person name="Ohm R."/>
            <person name="Martin F."/>
            <person name="Silar P."/>
            <person name="Natvig D."/>
            <person name="Lalanne C."/>
            <person name="Gautier V."/>
            <person name="Ament-Velasquez S.L."/>
            <person name="Kruys A."/>
            <person name="Hutchinson M.I."/>
            <person name="Powell A.J."/>
            <person name="Barry K."/>
            <person name="Miller A.N."/>
            <person name="Grigoriev I.V."/>
            <person name="Debuchy R."/>
            <person name="Gladieux P."/>
            <person name="Thoren M.H."/>
            <person name="Johannesson H."/>
        </authorList>
    </citation>
    <scope>NUCLEOTIDE SEQUENCE</scope>
    <source>
        <strain evidence="2">CBS 955.72</strain>
    </source>
</reference>
<evidence type="ECO:0000313" key="2">
    <source>
        <dbReference type="EMBL" id="KAK3363191.1"/>
    </source>
</evidence>
<protein>
    <submittedName>
        <fullName evidence="2">Uncharacterized protein</fullName>
    </submittedName>
</protein>
<dbReference type="EMBL" id="JAUIQD010000001">
    <property type="protein sequence ID" value="KAK3363191.1"/>
    <property type="molecule type" value="Genomic_DNA"/>
</dbReference>
<accession>A0AAJ0HUK6</accession>
<proteinExistence type="predicted"/>
<name>A0AAJ0HUK6_9PEZI</name>